<comment type="caution">
    <text evidence="3">The sequence shown here is derived from an EMBL/GenBank/DDBJ whole genome shotgun (WGS) entry which is preliminary data.</text>
</comment>
<dbReference type="Proteomes" id="UP000663828">
    <property type="component" value="Unassembled WGS sequence"/>
</dbReference>
<name>A0A814YLK7_ADIRI</name>
<evidence type="ECO:0000259" key="2">
    <source>
        <dbReference type="Pfam" id="PF23741"/>
    </source>
</evidence>
<evidence type="ECO:0000313" key="3">
    <source>
        <dbReference type="EMBL" id="CAF1230709.1"/>
    </source>
</evidence>
<evidence type="ECO:0000313" key="4">
    <source>
        <dbReference type="Proteomes" id="UP000663828"/>
    </source>
</evidence>
<gene>
    <name evidence="3" type="ORF">XAT740_LOCUS25210</name>
</gene>
<proteinExistence type="predicted"/>
<keyword evidence="1" id="KW-1133">Transmembrane helix</keyword>
<sequence>MFRLKTVSSLLVYGAAALVFLVFLLHFHTPSYHWNDNVSAEHPDIDSQFITFEVARKYPIVTKSTTSTTTATTKEVDRSLIECRDKALTIDHYRTRSVVRGVIVRFPSLRAEYYFVQFRWLYRSWIESEMFTLDRWRTDLIILIDKEFDNETQQFLEHLNCRSENQRTSRRQISRCILVQHQLYSERTQKERESYLEISPMLNRAGELSDSVDRLFAVHSYISRLRTNETLYDILMVTTMNTFLTTQFGKYIPVKCAFILGTSPDYSTFYGQTEQVYEFVTTLLKTLKDPRIESKGSSIDYASTIEALQKHFLFTEKQVDIPCDSTLTTYRTYIYHLKCYAHSTSLFSERMFRQNAYDGYDKEPFNIYVAREYATLMALQSKVLTLDALRSLAANVTRREVFT</sequence>
<dbReference type="EMBL" id="CAJNOR010001985">
    <property type="protein sequence ID" value="CAF1230709.1"/>
    <property type="molecule type" value="Genomic_DNA"/>
</dbReference>
<keyword evidence="1" id="KW-0812">Transmembrane</keyword>
<dbReference type="InterPro" id="IPR055588">
    <property type="entry name" value="DUF7164"/>
</dbReference>
<reference evidence="3" key="1">
    <citation type="submission" date="2021-02" db="EMBL/GenBank/DDBJ databases">
        <authorList>
            <person name="Nowell W R."/>
        </authorList>
    </citation>
    <scope>NUCLEOTIDE SEQUENCE</scope>
</reference>
<keyword evidence="4" id="KW-1185">Reference proteome</keyword>
<dbReference type="Pfam" id="PF23741">
    <property type="entry name" value="DUF7164"/>
    <property type="match status" value="1"/>
</dbReference>
<organism evidence="3 4">
    <name type="scientific">Adineta ricciae</name>
    <name type="common">Rotifer</name>
    <dbReference type="NCBI Taxonomy" id="249248"/>
    <lineage>
        <taxon>Eukaryota</taxon>
        <taxon>Metazoa</taxon>
        <taxon>Spiralia</taxon>
        <taxon>Gnathifera</taxon>
        <taxon>Rotifera</taxon>
        <taxon>Eurotatoria</taxon>
        <taxon>Bdelloidea</taxon>
        <taxon>Adinetida</taxon>
        <taxon>Adinetidae</taxon>
        <taxon>Adineta</taxon>
    </lineage>
</organism>
<feature type="transmembrane region" description="Helical" evidence="1">
    <location>
        <begin position="7"/>
        <end position="27"/>
    </location>
</feature>
<dbReference type="AlphaFoldDB" id="A0A814YLK7"/>
<keyword evidence="1" id="KW-0472">Membrane</keyword>
<protein>
    <recommendedName>
        <fullName evidence="2">DUF7164 domain-containing protein</fullName>
    </recommendedName>
</protein>
<accession>A0A814YLK7</accession>
<evidence type="ECO:0000256" key="1">
    <source>
        <dbReference type="SAM" id="Phobius"/>
    </source>
</evidence>
<feature type="domain" description="DUF7164" evidence="2">
    <location>
        <begin position="96"/>
        <end position="269"/>
    </location>
</feature>